<accession>A0A7W5H7X9</accession>
<keyword evidence="1" id="KW-0812">Transmembrane</keyword>
<reference evidence="2 3" key="1">
    <citation type="submission" date="2020-08" db="EMBL/GenBank/DDBJ databases">
        <title>Genomic Encyclopedia of Type Strains, Phase III (KMG-III): the genomes of soil and plant-associated and newly described type strains.</title>
        <authorList>
            <person name="Whitman W."/>
        </authorList>
    </citation>
    <scope>NUCLEOTIDE SEQUENCE [LARGE SCALE GENOMIC DNA]</scope>
    <source>
        <strain evidence="2 3">CECT 8075</strain>
    </source>
</reference>
<protein>
    <submittedName>
        <fullName evidence="2">ABC-type transport system involved in multi-copper enzyme maturation permease subunit</fullName>
    </submittedName>
</protein>
<gene>
    <name evidence="2" type="ORF">FHS27_004324</name>
</gene>
<feature type="transmembrane region" description="Helical" evidence="1">
    <location>
        <begin position="229"/>
        <end position="253"/>
    </location>
</feature>
<dbReference type="EMBL" id="JACHXU010000016">
    <property type="protein sequence ID" value="MBB3208495.1"/>
    <property type="molecule type" value="Genomic_DNA"/>
</dbReference>
<dbReference type="RefSeq" id="WP_315854636.1">
    <property type="nucleotide sequence ID" value="NZ_JACHXU010000016.1"/>
</dbReference>
<comment type="caution">
    <text evidence="2">The sequence shown here is derived from an EMBL/GenBank/DDBJ whole genome shotgun (WGS) entry which is preliminary data.</text>
</comment>
<keyword evidence="3" id="KW-1185">Reference proteome</keyword>
<feature type="transmembrane region" description="Helical" evidence="1">
    <location>
        <begin position="153"/>
        <end position="177"/>
    </location>
</feature>
<keyword evidence="1" id="KW-0472">Membrane</keyword>
<sequence>MPIHDLGYRGWQGDRMATLLRPWVVARSGISLVLRRRWLRTMLMLAWLPIVFPAFGLFAFEYSSTEPDLQRVIVRMAAGPLNQPELASQIIDDHDAARHQVWSTLILAFFRYPQLFAMVILIGLIAPMLISYDLRTKAYLMYFSRPLSPSQYILGKSAVIWFLLSMIATLPAFLLYLLGVLLSPDFSVVTQTWDIPLRILAASAVLMIPTTSLAVAYSSLTVESRYATFAWFTTWAMGFVAYQVLTSASAVMASGSMRPPRGRRGWENINFDFDRWRLLSPYHTLGKVQSWVFGLDTSAASVFPAMLVLVAVTAISFWVVRRRIIARLSV</sequence>
<dbReference type="PANTHER" id="PTHR43471">
    <property type="entry name" value="ABC TRANSPORTER PERMEASE"/>
    <property type="match status" value="1"/>
</dbReference>
<organism evidence="2 3">
    <name type="scientific">Aporhodopirellula rubra</name>
    <dbReference type="NCBI Taxonomy" id="980271"/>
    <lineage>
        <taxon>Bacteria</taxon>
        <taxon>Pseudomonadati</taxon>
        <taxon>Planctomycetota</taxon>
        <taxon>Planctomycetia</taxon>
        <taxon>Pirellulales</taxon>
        <taxon>Pirellulaceae</taxon>
        <taxon>Aporhodopirellula</taxon>
    </lineage>
</organism>
<feature type="transmembrane region" description="Helical" evidence="1">
    <location>
        <begin position="299"/>
        <end position="320"/>
    </location>
</feature>
<dbReference type="AlphaFoldDB" id="A0A7W5H7X9"/>
<evidence type="ECO:0000313" key="2">
    <source>
        <dbReference type="EMBL" id="MBB3208495.1"/>
    </source>
</evidence>
<feature type="transmembrane region" description="Helical" evidence="1">
    <location>
        <begin position="112"/>
        <end position="132"/>
    </location>
</feature>
<evidence type="ECO:0000256" key="1">
    <source>
        <dbReference type="SAM" id="Phobius"/>
    </source>
</evidence>
<dbReference type="Pfam" id="PF12679">
    <property type="entry name" value="ABC2_membrane_2"/>
    <property type="match status" value="1"/>
</dbReference>
<feature type="transmembrane region" description="Helical" evidence="1">
    <location>
        <begin position="42"/>
        <end position="60"/>
    </location>
</feature>
<feature type="transmembrane region" description="Helical" evidence="1">
    <location>
        <begin position="197"/>
        <end position="217"/>
    </location>
</feature>
<dbReference type="Proteomes" id="UP000536179">
    <property type="component" value="Unassembled WGS sequence"/>
</dbReference>
<evidence type="ECO:0000313" key="3">
    <source>
        <dbReference type="Proteomes" id="UP000536179"/>
    </source>
</evidence>
<keyword evidence="1" id="KW-1133">Transmembrane helix</keyword>
<proteinExistence type="predicted"/>
<name>A0A7W5H7X9_9BACT</name>